<keyword evidence="1 6" id="KW-0240">DNA-directed RNA polymerase</keyword>
<dbReference type="STRING" id="4533.J3L864"/>
<evidence type="ECO:0000256" key="4">
    <source>
        <dbReference type="ARBA" id="ARBA00022833"/>
    </source>
</evidence>
<evidence type="ECO:0000256" key="1">
    <source>
        <dbReference type="ARBA" id="ARBA00022478"/>
    </source>
</evidence>
<dbReference type="Pfam" id="PF00623">
    <property type="entry name" value="RNA_pol_Rpb1_2"/>
    <property type="match status" value="1"/>
</dbReference>
<name>J3L864_ORYBR</name>
<feature type="domain" description="RNA polymerase N-terminal" evidence="8">
    <location>
        <begin position="235"/>
        <end position="532"/>
    </location>
</feature>
<keyword evidence="3 6" id="KW-0548">Nucleotidyltransferase</keyword>
<dbReference type="EC" id="2.7.7.6" evidence="6"/>
<accession>J3L864</accession>
<dbReference type="InterPro" id="IPR000722">
    <property type="entry name" value="RNA_pol_asu"/>
</dbReference>
<dbReference type="PANTHER" id="PTHR19376:SF46">
    <property type="entry name" value="DNA-DIRECTED RNA POLYMERASE SUBUNIT"/>
    <property type="match status" value="1"/>
</dbReference>
<dbReference type="EnsemblPlants" id="OB01G54200.1">
    <property type="protein sequence ID" value="OB01G54200.1"/>
    <property type="gene ID" value="OB01G54200"/>
</dbReference>
<dbReference type="InterPro" id="IPR006592">
    <property type="entry name" value="RNA_pol_N"/>
</dbReference>
<evidence type="ECO:0000313" key="10">
    <source>
        <dbReference type="Proteomes" id="UP000006038"/>
    </source>
</evidence>
<feature type="region of interest" description="Disordered" evidence="7">
    <location>
        <begin position="1356"/>
        <end position="1453"/>
    </location>
</feature>
<dbReference type="InterPro" id="IPR044893">
    <property type="entry name" value="RNA_pol_Rpb1_clamp_domain"/>
</dbReference>
<dbReference type="Pfam" id="PF11523">
    <property type="entry name" value="DUF3223"/>
    <property type="match status" value="1"/>
</dbReference>
<evidence type="ECO:0000256" key="5">
    <source>
        <dbReference type="ARBA" id="ARBA00023163"/>
    </source>
</evidence>
<reference evidence="9" key="2">
    <citation type="submission" date="2013-04" db="UniProtKB">
        <authorList>
            <consortium name="EnsemblPlants"/>
        </authorList>
    </citation>
    <scope>IDENTIFICATION</scope>
</reference>
<dbReference type="GO" id="GO:0000428">
    <property type="term" value="C:DNA-directed RNA polymerase complex"/>
    <property type="evidence" value="ECO:0007669"/>
    <property type="project" value="UniProtKB-KW"/>
</dbReference>
<dbReference type="PANTHER" id="PTHR19376">
    <property type="entry name" value="DNA-DIRECTED RNA POLYMERASE"/>
    <property type="match status" value="1"/>
</dbReference>
<dbReference type="SUPFAM" id="SSF64484">
    <property type="entry name" value="beta and beta-prime subunits of DNA dependent RNA-polymerase"/>
    <property type="match status" value="1"/>
</dbReference>
<keyword evidence="2 6" id="KW-0808">Transferase</keyword>
<organism evidence="9">
    <name type="scientific">Oryza brachyantha</name>
    <name type="common">malo sina</name>
    <dbReference type="NCBI Taxonomy" id="4533"/>
    <lineage>
        <taxon>Eukaryota</taxon>
        <taxon>Viridiplantae</taxon>
        <taxon>Streptophyta</taxon>
        <taxon>Embryophyta</taxon>
        <taxon>Tracheophyta</taxon>
        <taxon>Spermatophyta</taxon>
        <taxon>Magnoliopsida</taxon>
        <taxon>Liliopsida</taxon>
        <taxon>Poales</taxon>
        <taxon>Poaceae</taxon>
        <taxon>BOP clade</taxon>
        <taxon>Oryzoideae</taxon>
        <taxon>Oryzeae</taxon>
        <taxon>Oryzinae</taxon>
        <taxon>Oryza</taxon>
    </lineage>
</organism>
<dbReference type="Gene3D" id="3.30.1490.180">
    <property type="entry name" value="RNA polymerase ii"/>
    <property type="match status" value="1"/>
</dbReference>
<keyword evidence="10" id="KW-1185">Reference proteome</keyword>
<keyword evidence="5 6" id="KW-0804">Transcription</keyword>
<dbReference type="HOGENOM" id="CLU_002449_2_0_1"/>
<feature type="region of interest" description="Disordered" evidence="7">
    <location>
        <begin position="1290"/>
        <end position="1310"/>
    </location>
</feature>
<keyword evidence="4" id="KW-0862">Zinc</keyword>
<dbReference type="Gene3D" id="4.10.860.120">
    <property type="entry name" value="RNA polymerase II, clamp domain"/>
    <property type="match status" value="1"/>
</dbReference>
<evidence type="ECO:0000256" key="7">
    <source>
        <dbReference type="SAM" id="MobiDB-lite"/>
    </source>
</evidence>
<dbReference type="GO" id="GO:0003899">
    <property type="term" value="F:DNA-directed RNA polymerase activity"/>
    <property type="evidence" value="ECO:0007669"/>
    <property type="project" value="UniProtKB-EC"/>
</dbReference>
<dbReference type="GO" id="GO:0003677">
    <property type="term" value="F:DNA binding"/>
    <property type="evidence" value="ECO:0007669"/>
    <property type="project" value="InterPro"/>
</dbReference>
<dbReference type="OMA" id="IMDFITH"/>
<comment type="similarity">
    <text evidence="6">Belongs to the RNA polymerase beta' chain family.</text>
</comment>
<dbReference type="Pfam" id="PF04998">
    <property type="entry name" value="RNA_pol_Rpb1_5"/>
    <property type="match status" value="1"/>
</dbReference>
<evidence type="ECO:0000259" key="8">
    <source>
        <dbReference type="SMART" id="SM00663"/>
    </source>
</evidence>
<dbReference type="InterPro" id="IPR045867">
    <property type="entry name" value="DNA-dir_RpoC_beta_prime"/>
</dbReference>
<feature type="compositionally biased region" description="Polar residues" evidence="7">
    <location>
        <begin position="1439"/>
        <end position="1453"/>
    </location>
</feature>
<proteinExistence type="inferred from homology"/>
<dbReference type="InterPro" id="IPR007081">
    <property type="entry name" value="RNA_pol_Rpb1_5"/>
</dbReference>
<sequence length="1576" mass="175689">MLRVLQLISEGFDLCFSVTDIWHTNLLSRGKIAEGSIRRIKLSITSNEEILKAQPVNELEKPIPITHQSQLLDNPHLGMPLQVGSCQSCGSASSEECEGHFGFIELPVPIYHPSHVTELSKMLNFICLSCLRIKNSKNSTTKGSKFTSCSHCQELQPLCIAEVKKSNGACGLELRAPVQKELEEGFWSFLDQFGGCTRGASHRRPLLPEEVENIIMKIPVETRTRLAVRGYIPQDGFVMNYLCVPPNCLQAFNVLDGNTYMCPSGTSTNLLRKILRKIQQISSSRIGSSNIQVNQVDADDLQVAVANYINLRGTTKGQDVTFASQPASIRWQQKMKTFFISKSSSFSSRGVITGDPYIGLNVVGVPEEIAKRMSVEERVTDHNIDQLQDMMNNGLCLTYIDANSITYSLDEGQDNQKKKYITLKVGEIVNRRVLDGDVVFLNRPPSTDKHSVEAFYVQIHNDHTMKINPLICGPLGADFDGDCVHIFYPRSLSARAEVTELFTVDKQLVSSHNGKLNFQLKNDCSLALKIICDKEYSEREANQITNAMFSSGMFPQKPLMGRPCWTFLQILEITDAITLADHLDRESVGSLATGAISSIVSMKGPREAIEFLNLLQPLLMESLLIDGFSISLRDFTVPSPILEAIQNSPLELNKFREPIVDFITHSSAIGLLIDPNSDSAMKKVVEQLGFLGPQLQHNGKLYSSRLVEDCLSKSLHRSFRSIRCHNPLEAHGTVRSSIYHGLDPYEALLHSICERETIMYASKGLVEPGSLFKNMMARLRDVIACYDGTIRTSSGNLVLQFGSMNPSNCMTPGDPVGILAATAVANAAYKAVLAPNQNNITSWDSMKEVLLTRANSKTDTNCRKVILYLSQCSCENESMERALTVRTCLRRVKVEDCTTEIAIKYQQQTTQAADRLVGHVHLDKKRLNQMQTTMADVLHKCQEVFRKNIKKRGQMRETLRTVTFVPSERVCDQHTYNDRELQVSCLQLFLTAKISESTERVVHLMTNAIFPVVLDTVIKGDPRVEEANLVRIEPESTCWVQSFGAEQKGKVALEITVEKAVAAKTGNAWGVAMDACIPVIDLIDTTRSVPYDIQQVRQVFGISSTFEKVTQHLSKAVGMVTKSVLQDHLTTVASSMTCTGDLHGFNSSGYKATSQSLKVQAPFMDATLSTSTRCFEKAAAKAYSDQLGSIVSSCSWGNNAAIGTGSAFEILWNNENMSSSKSILGGYGLYDFLEAVETTRATEDKAIVPHNSCLYDVDCILEDEAYLEGNNQIAWTDKPKAEFLMDSEGRTGMHSTGQKHQRKQTMSDWENDKPSWYEGNTGSSPNFTVAGSTRTCGWNRSTDQVFQKRQLKIKSNWNSDATQQDDKPSWYRSNSTGRQNFIVAGSSKPGEWNRKTSNRGRGGGRAMGRSEASHRGGSSSNRNRGGGRAVWKSEASHYRGSSSRNWKTPKNSSTRQAASYAFTPVEQQISAEVEPIIKNVKRIIRESRDGIKLPQDDEVFIVRNILMYHPEKEKKIAGKGNYITVDRHQVFQGSRCLYVMSSDGSRKDFSYKKCLENYIRVHYPDAADSFCRKYFK</sequence>
<dbReference type="Proteomes" id="UP000006038">
    <property type="component" value="Chromosome 1"/>
</dbReference>
<evidence type="ECO:0000256" key="6">
    <source>
        <dbReference type="RuleBase" id="RU004279"/>
    </source>
</evidence>
<evidence type="ECO:0000313" key="9">
    <source>
        <dbReference type="EnsemblPlants" id="OB01G54200.1"/>
    </source>
</evidence>
<dbReference type="Pfam" id="PF04997">
    <property type="entry name" value="RNA_pol_Rpb1_1"/>
    <property type="match status" value="1"/>
</dbReference>
<evidence type="ECO:0000256" key="2">
    <source>
        <dbReference type="ARBA" id="ARBA00022679"/>
    </source>
</evidence>
<dbReference type="Gramene" id="OB01G54200.1">
    <property type="protein sequence ID" value="OB01G54200.1"/>
    <property type="gene ID" value="OB01G54200"/>
</dbReference>
<dbReference type="eggNOG" id="KOG2992">
    <property type="taxonomic scope" value="Eukaryota"/>
</dbReference>
<dbReference type="InterPro" id="IPR007080">
    <property type="entry name" value="RNA_pol_Rpb1_1"/>
</dbReference>
<dbReference type="Gene3D" id="2.40.40.20">
    <property type="match status" value="1"/>
</dbReference>
<comment type="catalytic activity">
    <reaction evidence="6">
        <text>RNA(n) + a ribonucleoside 5'-triphosphate = RNA(n+1) + diphosphate</text>
        <dbReference type="Rhea" id="RHEA:21248"/>
        <dbReference type="Rhea" id="RHEA-COMP:14527"/>
        <dbReference type="Rhea" id="RHEA-COMP:17342"/>
        <dbReference type="ChEBI" id="CHEBI:33019"/>
        <dbReference type="ChEBI" id="CHEBI:61557"/>
        <dbReference type="ChEBI" id="CHEBI:140395"/>
        <dbReference type="EC" id="2.7.7.6"/>
    </reaction>
</comment>
<dbReference type="SMART" id="SM00663">
    <property type="entry name" value="RPOLA_N"/>
    <property type="match status" value="1"/>
</dbReference>
<dbReference type="Gene3D" id="3.10.450.40">
    <property type="match status" value="1"/>
</dbReference>
<reference evidence="9" key="1">
    <citation type="journal article" date="2013" name="Nat. Commun.">
        <title>Whole-genome sequencing of Oryza brachyantha reveals mechanisms underlying Oryza genome evolution.</title>
        <authorList>
            <person name="Chen J."/>
            <person name="Huang Q."/>
            <person name="Gao D."/>
            <person name="Wang J."/>
            <person name="Lang Y."/>
            <person name="Liu T."/>
            <person name="Li B."/>
            <person name="Bai Z."/>
            <person name="Luis Goicoechea J."/>
            <person name="Liang C."/>
            <person name="Chen C."/>
            <person name="Zhang W."/>
            <person name="Sun S."/>
            <person name="Liao Y."/>
            <person name="Zhang X."/>
            <person name="Yang L."/>
            <person name="Song C."/>
            <person name="Wang M."/>
            <person name="Shi J."/>
            <person name="Liu G."/>
            <person name="Liu J."/>
            <person name="Zhou H."/>
            <person name="Zhou W."/>
            <person name="Yu Q."/>
            <person name="An N."/>
            <person name="Chen Y."/>
            <person name="Cai Q."/>
            <person name="Wang B."/>
            <person name="Liu B."/>
            <person name="Min J."/>
            <person name="Huang Y."/>
            <person name="Wu H."/>
            <person name="Li Z."/>
            <person name="Zhang Y."/>
            <person name="Yin Y."/>
            <person name="Song W."/>
            <person name="Jiang J."/>
            <person name="Jackson S.A."/>
            <person name="Wing R.A."/>
            <person name="Wang J."/>
            <person name="Chen M."/>
        </authorList>
    </citation>
    <scope>NUCLEOTIDE SEQUENCE [LARGE SCALE GENOMIC DNA]</scope>
    <source>
        <strain evidence="9">cv. IRGC 101232</strain>
    </source>
</reference>
<comment type="function">
    <text evidence="6">DNA-dependent RNA polymerase catalyzes the transcription of DNA into RNA using the four ribonucleoside triphosphates as substrates.</text>
</comment>
<evidence type="ECO:0000256" key="3">
    <source>
        <dbReference type="ARBA" id="ARBA00022695"/>
    </source>
</evidence>
<dbReference type="eggNOG" id="KOG0260">
    <property type="taxonomic scope" value="Eukaryota"/>
</dbReference>
<gene>
    <name evidence="9" type="primary">LOC102722080</name>
</gene>
<protein>
    <recommendedName>
        <fullName evidence="6">DNA-directed RNA polymerase subunit</fullName>
        <ecNumber evidence="6">2.7.7.6</ecNumber>
    </recommendedName>
</protein>
<dbReference type="GO" id="GO:0006351">
    <property type="term" value="P:DNA-templated transcription"/>
    <property type="evidence" value="ECO:0007669"/>
    <property type="project" value="InterPro"/>
</dbReference>